<keyword evidence="2" id="KW-1185">Reference proteome</keyword>
<reference evidence="1 2" key="1">
    <citation type="submission" date="2019-08" db="EMBL/GenBank/DDBJ databases">
        <authorList>
            <person name="Herpell B J."/>
        </authorList>
    </citation>
    <scope>NUCLEOTIDE SEQUENCE [LARGE SCALE GENOMIC DNA]</scope>
    <source>
        <strain evidence="2">Msb3</strain>
    </source>
</reference>
<dbReference type="AlphaFoldDB" id="A0A5Q4YSW6"/>
<evidence type="ECO:0000313" key="2">
    <source>
        <dbReference type="Proteomes" id="UP000325811"/>
    </source>
</evidence>
<protein>
    <submittedName>
        <fullName evidence="1">Uncharacterized protein</fullName>
    </submittedName>
</protein>
<dbReference type="KEGG" id="pdio:PDMSB3_1539"/>
<accession>A0A5Q4YSW6</accession>
<name>A0A5Q4YSW6_9BURK</name>
<dbReference type="EMBL" id="LR699553">
    <property type="protein sequence ID" value="VVD27995.1"/>
    <property type="molecule type" value="Genomic_DNA"/>
</dbReference>
<dbReference type="Proteomes" id="UP000325811">
    <property type="component" value="Chromosome I"/>
</dbReference>
<evidence type="ECO:0000313" key="1">
    <source>
        <dbReference type="EMBL" id="VVD27995.1"/>
    </source>
</evidence>
<organism evidence="1 2">
    <name type="scientific">Paraburkholderia dioscoreae</name>
    <dbReference type="NCBI Taxonomy" id="2604047"/>
    <lineage>
        <taxon>Bacteria</taxon>
        <taxon>Pseudomonadati</taxon>
        <taxon>Pseudomonadota</taxon>
        <taxon>Betaproteobacteria</taxon>
        <taxon>Burkholderiales</taxon>
        <taxon>Burkholderiaceae</taxon>
        <taxon>Paraburkholderia</taxon>
    </lineage>
</organism>
<sequence>MFDSFARNEARGLPEPAGFFCAVSGLAYNAPMSTERRPVRGGIFLSAWRLLF</sequence>
<gene>
    <name evidence="1" type="ORF">PDMSB3_1539</name>
</gene>
<proteinExistence type="predicted"/>